<reference evidence="1 2" key="1">
    <citation type="submission" date="2018-07" db="EMBL/GenBank/DDBJ databases">
        <title>Genomic Encyclopedia of Type Strains, Phase III (KMG-III): the genomes of soil and plant-associated and newly described type strains.</title>
        <authorList>
            <person name="Whitman W."/>
        </authorList>
    </citation>
    <scope>NUCLEOTIDE SEQUENCE [LARGE SCALE GENOMIC DNA]</scope>
    <source>
        <strain evidence="1 2">CECT 8525</strain>
    </source>
</reference>
<gene>
    <name evidence="1" type="ORF">DFP89_101153</name>
</gene>
<dbReference type="InterPro" id="IPR023393">
    <property type="entry name" value="START-like_dom_sf"/>
</dbReference>
<evidence type="ECO:0008006" key="3">
    <source>
        <dbReference type="Google" id="ProtNLM"/>
    </source>
</evidence>
<evidence type="ECO:0000313" key="2">
    <source>
        <dbReference type="Proteomes" id="UP000253345"/>
    </source>
</evidence>
<comment type="caution">
    <text evidence="1">The sequence shown here is derived from an EMBL/GenBank/DDBJ whole genome shotgun (WGS) entry which is preliminary data.</text>
</comment>
<dbReference type="Gene3D" id="3.30.530.20">
    <property type="match status" value="1"/>
</dbReference>
<evidence type="ECO:0000313" key="1">
    <source>
        <dbReference type="EMBL" id="RCW88718.1"/>
    </source>
</evidence>
<dbReference type="AlphaFoldDB" id="A0A368ZAB5"/>
<dbReference type="RefSeq" id="WP_114347472.1">
    <property type="nucleotide sequence ID" value="NZ_QPJL01000001.1"/>
</dbReference>
<dbReference type="OrthoDB" id="7860307at2"/>
<name>A0A368ZAB5_9RHOB</name>
<dbReference type="Proteomes" id="UP000253345">
    <property type="component" value="Unassembled WGS sequence"/>
</dbReference>
<dbReference type="SUPFAM" id="SSF55961">
    <property type="entry name" value="Bet v1-like"/>
    <property type="match status" value="1"/>
</dbReference>
<proteinExistence type="predicted"/>
<organism evidence="1 2">
    <name type="scientific">Paracoccus lutimaris</name>
    <dbReference type="NCBI Taxonomy" id="1490030"/>
    <lineage>
        <taxon>Bacteria</taxon>
        <taxon>Pseudomonadati</taxon>
        <taxon>Pseudomonadota</taxon>
        <taxon>Alphaproteobacteria</taxon>
        <taxon>Rhodobacterales</taxon>
        <taxon>Paracoccaceae</taxon>
        <taxon>Paracoccus</taxon>
    </lineage>
</organism>
<keyword evidence="2" id="KW-1185">Reference proteome</keyword>
<sequence length="153" mass="17661">MKFSTRHEADIPAATLFRTISNFDVMERSLSRKGASVRRLDSLSEPGTGMNWRIDFDWRGRRREIALELTRHDPPETLELQGQSEHFDLTIRMTVVALSPVRSRLIFETDILPRGMKARLLLQTAKLGKPQLDRKFDRRIAEFVDQLVAAQTV</sequence>
<dbReference type="EMBL" id="QPJL01000001">
    <property type="protein sequence ID" value="RCW88718.1"/>
    <property type="molecule type" value="Genomic_DNA"/>
</dbReference>
<protein>
    <recommendedName>
        <fullName evidence="3">Polyketide cyclase/dehydrase/lipid transport protein</fullName>
    </recommendedName>
</protein>
<accession>A0A368ZAB5</accession>